<sequence>MMNNRKYLTSTGVLLKNLNEDSSNYISQNQSVYQSGYNQSNQFNQAYQQQNNYSSYQYNSNQMYNPQYNVPDIMVLPNSMSQHKWQQKPSSKLQNYQKHPSKIVKNSSLAKKTLSTSSLTTLSNSSSVTELPETFGLPSNQTSKSSISISKHTSSTNLEKQQSEIILDDSVKSPQKSEDIEIISEINTSQNEQDLNINLKNYLKNYSTKNLNLPIATKPQSNFVSNFNLIDQLIKKTDFYTNKLKRCKPYSTVKANQILNIDDSDSDSENEQDGGDRNEKVKNKKIILIDDSNEEMHKPWITPELIKLIKHRNLLQSKLGPDSETTDPELLKKFKNLRNKVTKLVKKARKDYLTKYIQESKENKIKPIESEKVSAPTTTSNVETAKKSPEKETEPKPTTLATTSNKDVNEITNKLSTSGSFLKDTSVLMMSLYTNYFNEYMTQYTKQQKQAQELAAKMTSSEKKEGEDGYDSLQKQAQIYAQQQLVIQQQLEKSLTESAQQLIQEIAEAAAAKANQPFVLNQFSQQHHMHHHHMHVIPGGQMSQPMMQQPQMITLVPPPPSATMSQAPIGIPPKGYY</sequence>
<evidence type="ECO:0000313" key="3">
    <source>
        <dbReference type="Proteomes" id="UP000663879"/>
    </source>
</evidence>
<evidence type="ECO:0000313" key="2">
    <source>
        <dbReference type="EMBL" id="CAF0706719.1"/>
    </source>
</evidence>
<feature type="region of interest" description="Disordered" evidence="1">
    <location>
        <begin position="121"/>
        <end position="160"/>
    </location>
</feature>
<comment type="caution">
    <text evidence="2">The sequence shown here is derived from an EMBL/GenBank/DDBJ whole genome shotgun (WGS) entry which is preliminary data.</text>
</comment>
<dbReference type="Proteomes" id="UP000663879">
    <property type="component" value="Unassembled WGS sequence"/>
</dbReference>
<dbReference type="EMBL" id="CAJNOC010000019">
    <property type="protein sequence ID" value="CAF0706719.1"/>
    <property type="molecule type" value="Genomic_DNA"/>
</dbReference>
<feature type="compositionally biased region" description="Polar residues" evidence="1">
    <location>
        <begin position="80"/>
        <end position="98"/>
    </location>
</feature>
<organism evidence="2 3">
    <name type="scientific">Brachionus calyciflorus</name>
    <dbReference type="NCBI Taxonomy" id="104777"/>
    <lineage>
        <taxon>Eukaryota</taxon>
        <taxon>Metazoa</taxon>
        <taxon>Spiralia</taxon>
        <taxon>Gnathifera</taxon>
        <taxon>Rotifera</taxon>
        <taxon>Eurotatoria</taxon>
        <taxon>Monogononta</taxon>
        <taxon>Pseudotrocha</taxon>
        <taxon>Ploima</taxon>
        <taxon>Brachionidae</taxon>
        <taxon>Brachionus</taxon>
    </lineage>
</organism>
<reference evidence="2" key="1">
    <citation type="submission" date="2021-02" db="EMBL/GenBank/DDBJ databases">
        <authorList>
            <person name="Nowell W R."/>
        </authorList>
    </citation>
    <scope>NUCLEOTIDE SEQUENCE</scope>
    <source>
        <strain evidence="2">Ploen Becks lab</strain>
    </source>
</reference>
<gene>
    <name evidence="2" type="ORF">OXX778_LOCUS416</name>
</gene>
<name>A0A813LWF8_9BILA</name>
<keyword evidence="3" id="KW-1185">Reference proteome</keyword>
<feature type="region of interest" description="Disordered" evidence="1">
    <location>
        <begin position="369"/>
        <end position="407"/>
    </location>
</feature>
<dbReference type="OrthoDB" id="445826at2759"/>
<feature type="compositionally biased region" description="Basic and acidic residues" evidence="1">
    <location>
        <begin position="384"/>
        <end position="395"/>
    </location>
</feature>
<accession>A0A813LWF8</accession>
<feature type="region of interest" description="Disordered" evidence="1">
    <location>
        <begin position="259"/>
        <end position="279"/>
    </location>
</feature>
<evidence type="ECO:0000256" key="1">
    <source>
        <dbReference type="SAM" id="MobiDB-lite"/>
    </source>
</evidence>
<proteinExistence type="predicted"/>
<feature type="region of interest" description="Disordered" evidence="1">
    <location>
        <begin position="80"/>
        <end position="109"/>
    </location>
</feature>
<feature type="compositionally biased region" description="Low complexity" evidence="1">
    <location>
        <begin position="142"/>
        <end position="156"/>
    </location>
</feature>
<dbReference type="AlphaFoldDB" id="A0A813LWF8"/>
<protein>
    <submittedName>
        <fullName evidence="2">Uncharacterized protein</fullName>
    </submittedName>
</protein>
<feature type="compositionally biased region" description="Acidic residues" evidence="1">
    <location>
        <begin position="262"/>
        <end position="273"/>
    </location>
</feature>